<reference evidence="5" key="1">
    <citation type="submission" date="2020-10" db="EMBL/GenBank/DDBJ databases">
        <title>Genome Sequence of Monilinia vaccinii-corymbosi Sheds Light on Mummy Berry Disease Infection of Blueberry and Mating Type.</title>
        <authorList>
            <person name="Yow A.G."/>
            <person name="Zhang Y."/>
            <person name="Bansal K."/>
            <person name="Eacker S.M."/>
            <person name="Sullivan S."/>
            <person name="Liachko I."/>
            <person name="Cubeta M.A."/>
            <person name="Rollins J.A."/>
            <person name="Ashrafi H."/>
        </authorList>
    </citation>
    <scope>NUCLEOTIDE SEQUENCE</scope>
    <source>
        <strain evidence="5">RL-1</strain>
    </source>
</reference>
<dbReference type="InterPro" id="IPR011990">
    <property type="entry name" value="TPR-like_helical_dom_sf"/>
</dbReference>
<dbReference type="GO" id="GO:0034058">
    <property type="term" value="P:endosomal vesicle fusion"/>
    <property type="evidence" value="ECO:0007669"/>
    <property type="project" value="TreeGrafter"/>
</dbReference>
<gene>
    <name evidence="5" type="ORF">DSL72_001566</name>
</gene>
<feature type="region of interest" description="Disordered" evidence="3">
    <location>
        <begin position="143"/>
        <end position="170"/>
    </location>
</feature>
<evidence type="ECO:0000256" key="3">
    <source>
        <dbReference type="SAM" id="MobiDB-lite"/>
    </source>
</evidence>
<dbReference type="InterPro" id="IPR036322">
    <property type="entry name" value="WD40_repeat_dom_sf"/>
</dbReference>
<evidence type="ECO:0000256" key="1">
    <source>
        <dbReference type="ARBA" id="ARBA00022448"/>
    </source>
</evidence>
<dbReference type="InterPro" id="IPR057780">
    <property type="entry name" value="Beta-prop_Vps41"/>
</dbReference>
<dbReference type="GO" id="GO:0030897">
    <property type="term" value="C:HOPS complex"/>
    <property type="evidence" value="ECO:0007669"/>
    <property type="project" value="TreeGrafter"/>
</dbReference>
<feature type="compositionally biased region" description="Basic and acidic residues" evidence="3">
    <location>
        <begin position="1212"/>
        <end position="1225"/>
    </location>
</feature>
<protein>
    <recommendedName>
        <fullName evidence="4">Vps41 beta-propeller domain-containing protein</fullName>
    </recommendedName>
</protein>
<feature type="compositionally biased region" description="Polar residues" evidence="3">
    <location>
        <begin position="147"/>
        <end position="165"/>
    </location>
</feature>
<evidence type="ECO:0000313" key="5">
    <source>
        <dbReference type="EMBL" id="QSZ31997.1"/>
    </source>
</evidence>
<dbReference type="Pfam" id="PF23556">
    <property type="entry name" value="TPR_Vps41"/>
    <property type="match status" value="1"/>
</dbReference>
<dbReference type="Gene3D" id="2.130.10.10">
    <property type="entry name" value="YVTN repeat-like/Quinoprotein amine dehydrogenase"/>
    <property type="match status" value="1"/>
</dbReference>
<dbReference type="OrthoDB" id="244107at2759"/>
<dbReference type="InterPro" id="IPR015943">
    <property type="entry name" value="WD40/YVTN_repeat-like_dom_sf"/>
</dbReference>
<dbReference type="Pfam" id="PF23411">
    <property type="entry name" value="Beta-prop_Vps41"/>
    <property type="match status" value="2"/>
</dbReference>
<feature type="compositionally biased region" description="Polar residues" evidence="3">
    <location>
        <begin position="470"/>
        <end position="480"/>
    </location>
</feature>
<sequence length="1274" mass="140673">MAEGSEEQGGTKNLDHVESSQGGGTETGDDDTTVETESEEDEEEEEEEEEEEPKLKYARMTSHLGPVYRNGDATSTFLVAGDKMFVGTHNGNIHVLSLPSFKSIRTYHAHSASITSISISPFPPPLPTAAPEAVPRFASRMHPDAPNVTQRTPSMTSQLSASTARSPVVPTLPKTPSNAIYIGTSSVDGKVCIASLVDVKDVQLRDFARPVQAVSLSPDYKNDRTYISGGLAGNLVLTVGGKAGTSSTSTTTGSAAATASGWLGTIGLGTHTGKDTVLHSGEGTINTIKWSLSGRYVAWSNEHGIKIMRSHLQLESADTESAWKRIGHIARPDGEQWEDMASVWKARVEWIDEKTLETDEDDKTREAPIVSPAAAKLRLQASRDKLRIEKLVVGWGGTVWMINVHPGGTGVGKNAGERTVGSAEIIKMLRMDCIISGLSLYTPTLLVVLAYVMPDGDEDEEPATSKGHKSQPSTASTGSEPSGGIRRRQNALSPELRLVDLGTSQEVDTDGLTVSRYERLSAGDYHLCVLPAARNQPVVQTSRGTLEALTGMGSGMWNATINATSLLSSSASVISNGSTGDGDSKHASVRSKLVHHNRAPAAHPHIATPGMKIFIQSPYDCILATKRDLSDHLSWLLEHEKHKEAWELIDEHPEVISSSPEKLSEIGPATPDRTYSSSDDFYDNESTTIESASRLINSSVEKEKRRIGELWIQSLIENDDWTAAGKICGKVLGTSDRWEHWVWMFAGKDKFDEITNFVPTAQITPPLPSTIYEVILGHYITHNLPRVRELLEQWSPDLFDIKAVATALENQLKYRDVRQDSVENGETGRDWRIVMESLGKLYVADGRPREALKCYIKLQDADAAMGLIKQYHLVDAIADDIPSLIMLRVSQSQKRHASIPELKEATSEAIQLLVDEAHHGLVGPQVVVDQLEDMPVYLFFYVSSLWKGDGIDELPGENRDRLLAESRMLVDGLADLAVQLFAAYDRDLLMEFLKSSTFYTFEKATLECENHSYIPELVYLYSKTGQTKRALYLIIDRLADVSQAISFAKSQNDADLWDDLLEYSMDKPRFIRGLLEEVGTAIDPIRLVRKIPEGLEIEGLREGLSRMIKEYEIQESISQGVARVLRGEVTTAQNTLRAGQRRGVKFDVVEPEFERNNENQPLPEKQSHKHKPAHCISCKSAFYEGETETLVGFACGHVWHLSHLLHHGKNEDQIRQSADAERHPTYDGFDDGDDERRYTNVHSIGTKVTRARLLRDRIRGGCPVCKGKRDDAYA</sequence>
<organism evidence="5 6">
    <name type="scientific">Monilinia vaccinii-corymbosi</name>
    <dbReference type="NCBI Taxonomy" id="61207"/>
    <lineage>
        <taxon>Eukaryota</taxon>
        <taxon>Fungi</taxon>
        <taxon>Dikarya</taxon>
        <taxon>Ascomycota</taxon>
        <taxon>Pezizomycotina</taxon>
        <taxon>Leotiomycetes</taxon>
        <taxon>Helotiales</taxon>
        <taxon>Sclerotiniaceae</taxon>
        <taxon>Monilinia</taxon>
    </lineage>
</organism>
<keyword evidence="1" id="KW-0813">Transport</keyword>
<dbReference type="GO" id="GO:0006623">
    <property type="term" value="P:protein targeting to vacuole"/>
    <property type="evidence" value="ECO:0007669"/>
    <property type="project" value="InterPro"/>
</dbReference>
<keyword evidence="2" id="KW-0653">Protein transport</keyword>
<dbReference type="Proteomes" id="UP000672032">
    <property type="component" value="Chromosome 2"/>
</dbReference>
<accession>A0A8A3PAM8</accession>
<dbReference type="SUPFAM" id="SSF50978">
    <property type="entry name" value="WD40 repeat-like"/>
    <property type="match status" value="1"/>
</dbReference>
<feature type="domain" description="Vps41 beta-propeller" evidence="4">
    <location>
        <begin position="389"/>
        <end position="532"/>
    </location>
</feature>
<evidence type="ECO:0000313" key="6">
    <source>
        <dbReference type="Proteomes" id="UP000672032"/>
    </source>
</evidence>
<dbReference type="InterPro" id="IPR045111">
    <property type="entry name" value="Vps41/Vps8"/>
</dbReference>
<dbReference type="PANTHER" id="PTHR12616">
    <property type="entry name" value="VACUOLAR PROTEIN SORTING VPS41"/>
    <property type="match status" value="1"/>
</dbReference>
<feature type="region of interest" description="Disordered" evidence="3">
    <location>
        <begin position="657"/>
        <end position="681"/>
    </location>
</feature>
<feature type="region of interest" description="Disordered" evidence="3">
    <location>
        <begin position="1"/>
        <end position="57"/>
    </location>
</feature>
<feature type="region of interest" description="Disordered" evidence="3">
    <location>
        <begin position="1212"/>
        <end position="1233"/>
    </location>
</feature>
<dbReference type="EMBL" id="CP063406">
    <property type="protein sequence ID" value="QSZ31997.1"/>
    <property type="molecule type" value="Genomic_DNA"/>
</dbReference>
<dbReference type="SMART" id="SM00299">
    <property type="entry name" value="CLH"/>
    <property type="match status" value="1"/>
</dbReference>
<feature type="compositionally biased region" description="Acidic residues" evidence="3">
    <location>
        <begin position="27"/>
        <end position="52"/>
    </location>
</feature>
<dbReference type="GO" id="GO:0009267">
    <property type="term" value="P:cellular response to starvation"/>
    <property type="evidence" value="ECO:0007669"/>
    <property type="project" value="TreeGrafter"/>
</dbReference>
<name>A0A8A3PAM8_9HELO</name>
<dbReference type="GO" id="GO:0005770">
    <property type="term" value="C:late endosome"/>
    <property type="evidence" value="ECO:0007669"/>
    <property type="project" value="TreeGrafter"/>
</dbReference>
<dbReference type="AlphaFoldDB" id="A0A8A3PAM8"/>
<dbReference type="GO" id="GO:0016236">
    <property type="term" value="P:macroautophagy"/>
    <property type="evidence" value="ECO:0007669"/>
    <property type="project" value="TreeGrafter"/>
</dbReference>
<proteinExistence type="predicted"/>
<evidence type="ECO:0000256" key="2">
    <source>
        <dbReference type="ARBA" id="ARBA00022927"/>
    </source>
</evidence>
<dbReference type="PANTHER" id="PTHR12616:SF1">
    <property type="entry name" value="VACUOLAR PROTEIN SORTING-ASSOCIATED PROTEIN 41 HOMOLOG"/>
    <property type="match status" value="1"/>
</dbReference>
<evidence type="ECO:0000259" key="4">
    <source>
        <dbReference type="Pfam" id="PF23411"/>
    </source>
</evidence>
<dbReference type="Gene3D" id="1.25.40.10">
    <property type="entry name" value="Tetratricopeptide repeat domain"/>
    <property type="match status" value="1"/>
</dbReference>
<dbReference type="InterPro" id="IPR000547">
    <property type="entry name" value="Clathrin_H-chain/VPS_repeat"/>
</dbReference>
<keyword evidence="6" id="KW-1185">Reference proteome</keyword>
<feature type="domain" description="Vps41 beta-propeller" evidence="4">
    <location>
        <begin position="178"/>
        <end position="356"/>
    </location>
</feature>
<feature type="region of interest" description="Disordered" evidence="3">
    <location>
        <begin position="458"/>
        <end position="488"/>
    </location>
</feature>